<evidence type="ECO:0000313" key="22">
    <source>
        <dbReference type="Proteomes" id="UP001359469"/>
    </source>
</evidence>
<dbReference type="CDD" id="cd09898">
    <property type="entry name" value="H3TH_53EXO"/>
    <property type="match status" value="1"/>
</dbReference>
<dbReference type="SMART" id="SM00279">
    <property type="entry name" value="HhH2"/>
    <property type="match status" value="1"/>
</dbReference>
<evidence type="ECO:0000313" key="21">
    <source>
        <dbReference type="EMBL" id="MEI7064171.1"/>
    </source>
</evidence>
<keyword evidence="22" id="KW-1185">Reference proteome</keyword>
<dbReference type="EMBL" id="JBBBOO010000007">
    <property type="protein sequence ID" value="MEI7064171.1"/>
    <property type="molecule type" value="Genomic_DNA"/>
</dbReference>
<dbReference type="Pfam" id="PF02739">
    <property type="entry name" value="5_3_exonuc_N"/>
    <property type="match status" value="1"/>
</dbReference>
<comment type="similarity">
    <text evidence="1 17">Belongs to the DNA polymerase type-A family.</text>
</comment>
<dbReference type="CDD" id="cd08637">
    <property type="entry name" value="DNA_pol_A_pol_I_C"/>
    <property type="match status" value="1"/>
</dbReference>
<dbReference type="Gene3D" id="1.20.1060.10">
    <property type="entry name" value="Taq DNA Polymerase, Chain T, domain 4"/>
    <property type="match status" value="1"/>
</dbReference>
<evidence type="ECO:0000259" key="20">
    <source>
        <dbReference type="SMART" id="SM00482"/>
    </source>
</evidence>
<organism evidence="21 22">
    <name type="scientific">Dickeya chrysanthemi</name>
    <name type="common">Pectobacterium chrysanthemi</name>
    <name type="synonym">Erwinia chrysanthemi</name>
    <dbReference type="NCBI Taxonomy" id="556"/>
    <lineage>
        <taxon>Bacteria</taxon>
        <taxon>Pseudomonadati</taxon>
        <taxon>Pseudomonadota</taxon>
        <taxon>Gammaproteobacteria</taxon>
        <taxon>Enterobacterales</taxon>
        <taxon>Pectobacteriaceae</taxon>
        <taxon>Dickeya</taxon>
    </lineage>
</organism>
<sequence>MVQIAENPLILVDGSSYLYRAYHAFPPLTNGAGEPTGAMYGVLNMLRSLLQQYHPSHVAVVFDAKGKTFRDDLFEHYKSHRPPMPDDLRAQIEPLHRMVKAMGLPLLSISGVEADDVIGTLAQQAERVGKPVLISTGDKDMAQLVTPNITLINTMNNTILGPDEVCAKYGIPPSLIIDFLALMGDSSDNIPGVPGVGEKTAQALLQGLGGLDALYADLDRIAGLTFRGAKTMAAKLEQNKEVAYLSYKLATIKTDVELEQGCEQLTVNEPDVAELRELFTRYEFKRWLADVEAGQWLQGGNKKNPPAMPFVKAAVEDEPKEAASVLSQDGYATILDEKVLLDWLERIKTAALFSFDTETDGLDTLTANLVGVSLAIKPGEAAYLPLGHITSRVYSSNIYSSTVSPATRMSTQLERDRVLALLKPLLEDDSIRKIGQNLKFDKGVMARYGIDLRGIAFDTMLESYVIDSVAGRHDMDSLSERYLQHKTITFEEIAGKGKKQLTFDQVPLAQASVYAAEDADVTLRLHETLWAKLEPQQELRKVFQNIDMPLVPVLSRMERTGVLIDTAILGEHSQELTQRLAELEVQAHELAGEAFNLSSPKQLGTILYEKLQLPVIKKTPKGAPSTNEEVLAELALDHPLPKLILEHRELAKLKSTYTDKLPQMINPLTKRVHTSYHQAVTATGRLSSSDPNLQNIPVRNEQGRRIRQAFIAPEGYHILAADYSQIELRIMAHLSRDAGLLRAFSNGLDIHRATAAEVFGLPLDRVTTEQRRSAKAINFGLIYGMSAFGLSRQLAIPRNEAQKYMNLYFERYPGVQEYMERTRQQAAEQGYVSTLDGRRLYLPDIHSRNAMSRKAAERAAINAPMQGTAADIIKKAMIAIDGWLQKEKPLVTMLMQVHDELVFEVHHSVLDEASAKIRNLMEGCMQLDVPLQVDIGTGSNWDQAH</sequence>
<dbReference type="CDD" id="cd06139">
    <property type="entry name" value="DNA_polA_I_Ecoli_like_exo"/>
    <property type="match status" value="1"/>
</dbReference>
<dbReference type="InterPro" id="IPR043502">
    <property type="entry name" value="DNA/RNA_pol_sf"/>
</dbReference>
<feature type="domain" description="5'-3' exonuclease" evidence="19">
    <location>
        <begin position="7"/>
        <end position="268"/>
    </location>
</feature>
<evidence type="ECO:0000256" key="16">
    <source>
        <dbReference type="NCBIfam" id="TIGR00593"/>
    </source>
</evidence>
<dbReference type="PROSITE" id="PS00447">
    <property type="entry name" value="DNA_POLYMERASE_A"/>
    <property type="match status" value="1"/>
</dbReference>
<keyword evidence="14 17" id="KW-0234">DNA repair</keyword>
<keyword evidence="13 17" id="KW-0238">DNA-binding</keyword>
<gene>
    <name evidence="17 21" type="primary">polA</name>
    <name evidence="21" type="ORF">WCU84_10930</name>
</gene>
<dbReference type="NCBIfam" id="TIGR00593">
    <property type="entry name" value="pola"/>
    <property type="match status" value="1"/>
</dbReference>
<evidence type="ECO:0000256" key="8">
    <source>
        <dbReference type="ARBA" id="ARBA00022722"/>
    </source>
</evidence>
<dbReference type="PANTHER" id="PTHR10133:SF27">
    <property type="entry name" value="DNA POLYMERASE NU"/>
    <property type="match status" value="1"/>
</dbReference>
<dbReference type="SUPFAM" id="SSF88723">
    <property type="entry name" value="PIN domain-like"/>
    <property type="match status" value="1"/>
</dbReference>
<dbReference type="Gene3D" id="3.30.70.370">
    <property type="match status" value="1"/>
</dbReference>
<name>A0ABU8JN14_DICCH</name>
<evidence type="ECO:0000256" key="3">
    <source>
        <dbReference type="ARBA" id="ARBA00012417"/>
    </source>
</evidence>
<keyword evidence="11 17" id="KW-0269">Exonuclease</keyword>
<keyword evidence="9 17" id="KW-0227">DNA damage</keyword>
<dbReference type="InterPro" id="IPR020045">
    <property type="entry name" value="DNA_polI_H3TH"/>
</dbReference>
<reference evidence="21 22" key="1">
    <citation type="submission" date="2024-03" db="EMBL/GenBank/DDBJ databases">
        <title>Analysis of soft rot Pectobacteriaceae population diversity in US potato growing regions between 2016 and 2022.</title>
        <authorList>
            <person name="Ma X."/>
            <person name="Zhang X."/>
            <person name="Stodghill P."/>
            <person name="Rioux R."/>
            <person name="Babler B."/>
            <person name="Shrestha S."/>
            <person name="Babler B."/>
            <person name="Rivedal H."/>
            <person name="Frost K."/>
            <person name="Hao J."/>
            <person name="Secor G."/>
            <person name="Swingle B."/>
        </authorList>
    </citation>
    <scope>NUCLEOTIDE SEQUENCE [LARGE SCALE GENOMIC DNA]</scope>
    <source>
        <strain evidence="21 22">SR64</strain>
    </source>
</reference>
<dbReference type="EC" id="2.7.7.7" evidence="3 16"/>
<evidence type="ECO:0000256" key="15">
    <source>
        <dbReference type="ARBA" id="ARBA00049244"/>
    </source>
</evidence>
<dbReference type="Gene3D" id="3.30.420.10">
    <property type="entry name" value="Ribonuclease H-like superfamily/Ribonuclease H"/>
    <property type="match status" value="1"/>
</dbReference>
<dbReference type="InterPro" id="IPR029060">
    <property type="entry name" value="PIN-like_dom_sf"/>
</dbReference>
<dbReference type="CDD" id="cd09859">
    <property type="entry name" value="PIN_53EXO"/>
    <property type="match status" value="1"/>
</dbReference>
<dbReference type="Proteomes" id="UP001359469">
    <property type="component" value="Unassembled WGS sequence"/>
</dbReference>
<dbReference type="InterPro" id="IPR012337">
    <property type="entry name" value="RNaseH-like_sf"/>
</dbReference>
<evidence type="ECO:0000256" key="6">
    <source>
        <dbReference type="ARBA" id="ARBA00022695"/>
    </source>
</evidence>
<dbReference type="PANTHER" id="PTHR10133">
    <property type="entry name" value="DNA POLYMERASE I"/>
    <property type="match status" value="1"/>
</dbReference>
<dbReference type="SMART" id="SM00474">
    <property type="entry name" value="35EXOc"/>
    <property type="match status" value="1"/>
</dbReference>
<dbReference type="SUPFAM" id="SSF47807">
    <property type="entry name" value="5' to 3' exonuclease, C-terminal subdomain"/>
    <property type="match status" value="1"/>
</dbReference>
<dbReference type="InterPro" id="IPR001098">
    <property type="entry name" value="DNA-dir_DNA_pol_A_palm_dom"/>
</dbReference>
<evidence type="ECO:0000256" key="7">
    <source>
        <dbReference type="ARBA" id="ARBA00022705"/>
    </source>
</evidence>
<keyword evidence="5 17" id="KW-0808">Transferase</keyword>
<dbReference type="InterPro" id="IPR002421">
    <property type="entry name" value="5-3_exonuclease"/>
</dbReference>
<evidence type="ECO:0000256" key="11">
    <source>
        <dbReference type="ARBA" id="ARBA00022839"/>
    </source>
</evidence>
<comment type="caution">
    <text evidence="21">The sequence shown here is derived from an EMBL/GenBank/DDBJ whole genome shotgun (WGS) entry which is preliminary data.</text>
</comment>
<evidence type="ECO:0000259" key="18">
    <source>
        <dbReference type="SMART" id="SM00474"/>
    </source>
</evidence>
<evidence type="ECO:0000256" key="17">
    <source>
        <dbReference type="RuleBase" id="RU004460"/>
    </source>
</evidence>
<dbReference type="InterPro" id="IPR002298">
    <property type="entry name" value="DNA_polymerase_A"/>
</dbReference>
<comment type="catalytic activity">
    <reaction evidence="15 17">
        <text>DNA(n) + a 2'-deoxyribonucleoside 5'-triphosphate = DNA(n+1) + diphosphate</text>
        <dbReference type="Rhea" id="RHEA:22508"/>
        <dbReference type="Rhea" id="RHEA-COMP:17339"/>
        <dbReference type="Rhea" id="RHEA-COMP:17340"/>
        <dbReference type="ChEBI" id="CHEBI:33019"/>
        <dbReference type="ChEBI" id="CHEBI:61560"/>
        <dbReference type="ChEBI" id="CHEBI:173112"/>
        <dbReference type="EC" id="2.7.7.7"/>
    </reaction>
</comment>
<feature type="domain" description="3'-5' exonuclease" evidence="18">
    <location>
        <begin position="331"/>
        <end position="534"/>
    </location>
</feature>
<comment type="subunit">
    <text evidence="2">Single-chain monomer with multiple functions.</text>
</comment>
<evidence type="ECO:0000256" key="14">
    <source>
        <dbReference type="ARBA" id="ARBA00023204"/>
    </source>
</evidence>
<keyword evidence="8" id="KW-0540">Nuclease</keyword>
<keyword evidence="10 17" id="KW-0378">Hydrolase</keyword>
<dbReference type="InterPro" id="IPR008918">
    <property type="entry name" value="HhH2"/>
</dbReference>
<protein>
    <recommendedName>
        <fullName evidence="4 16">DNA polymerase I</fullName>
        <ecNumber evidence="3 16">2.7.7.7</ecNumber>
    </recommendedName>
</protein>
<evidence type="ECO:0000256" key="12">
    <source>
        <dbReference type="ARBA" id="ARBA00022932"/>
    </source>
</evidence>
<evidence type="ECO:0000256" key="9">
    <source>
        <dbReference type="ARBA" id="ARBA00022763"/>
    </source>
</evidence>
<comment type="function">
    <text evidence="17">In addition to polymerase activity, this DNA polymerase exhibits 3'-5' and 5'-3' exonuclease activity.</text>
</comment>
<dbReference type="Gene3D" id="3.40.50.1010">
    <property type="entry name" value="5'-nuclease"/>
    <property type="match status" value="1"/>
</dbReference>
<dbReference type="Pfam" id="PF00476">
    <property type="entry name" value="DNA_pol_A"/>
    <property type="match status" value="1"/>
</dbReference>
<evidence type="ECO:0000256" key="2">
    <source>
        <dbReference type="ARBA" id="ARBA00011541"/>
    </source>
</evidence>
<dbReference type="Gene3D" id="1.10.150.20">
    <property type="entry name" value="5' to 3' exonuclease, C-terminal subdomain"/>
    <property type="match status" value="2"/>
</dbReference>
<evidence type="ECO:0000256" key="1">
    <source>
        <dbReference type="ARBA" id="ARBA00007705"/>
    </source>
</evidence>
<dbReference type="Pfam" id="PF01367">
    <property type="entry name" value="5_3_exonuc"/>
    <property type="match status" value="1"/>
</dbReference>
<evidence type="ECO:0000256" key="5">
    <source>
        <dbReference type="ARBA" id="ARBA00022679"/>
    </source>
</evidence>
<evidence type="ECO:0000259" key="19">
    <source>
        <dbReference type="SMART" id="SM00475"/>
    </source>
</evidence>
<dbReference type="SMART" id="SM00475">
    <property type="entry name" value="53EXOc"/>
    <property type="match status" value="1"/>
</dbReference>
<dbReference type="InterPro" id="IPR036397">
    <property type="entry name" value="RNaseH_sf"/>
</dbReference>
<evidence type="ECO:0000256" key="13">
    <source>
        <dbReference type="ARBA" id="ARBA00023125"/>
    </source>
</evidence>
<dbReference type="InterPro" id="IPR020046">
    <property type="entry name" value="5-3_exonucl_a-hlix_arch_N"/>
</dbReference>
<evidence type="ECO:0000256" key="10">
    <source>
        <dbReference type="ARBA" id="ARBA00022801"/>
    </source>
</evidence>
<proteinExistence type="inferred from homology"/>
<feature type="domain" description="DNA-directed DNA polymerase family A palm" evidence="20">
    <location>
        <begin position="703"/>
        <end position="909"/>
    </location>
</feature>
<dbReference type="SMART" id="SM00482">
    <property type="entry name" value="POLAc"/>
    <property type="match status" value="1"/>
</dbReference>
<keyword evidence="6 17" id="KW-0548">Nucleotidyltransferase</keyword>
<dbReference type="SUPFAM" id="SSF53098">
    <property type="entry name" value="Ribonuclease H-like"/>
    <property type="match status" value="1"/>
</dbReference>
<dbReference type="InterPro" id="IPR018320">
    <property type="entry name" value="DNA_polymerase_1"/>
</dbReference>
<dbReference type="RefSeq" id="WP_040003163.1">
    <property type="nucleotide sequence ID" value="NZ_JAFCAF010000029.1"/>
</dbReference>
<accession>A0ABU8JN14</accession>
<evidence type="ECO:0000256" key="4">
    <source>
        <dbReference type="ARBA" id="ARBA00020311"/>
    </source>
</evidence>
<keyword evidence="7 17" id="KW-0235">DNA replication</keyword>
<dbReference type="Pfam" id="PF01612">
    <property type="entry name" value="DNA_pol_A_exo1"/>
    <property type="match status" value="1"/>
</dbReference>
<keyword evidence="12 17" id="KW-0239">DNA-directed DNA polymerase</keyword>
<dbReference type="GO" id="GO:0003887">
    <property type="term" value="F:DNA-directed DNA polymerase activity"/>
    <property type="evidence" value="ECO:0007669"/>
    <property type="project" value="UniProtKB-EC"/>
</dbReference>
<dbReference type="SUPFAM" id="SSF56672">
    <property type="entry name" value="DNA/RNA polymerases"/>
    <property type="match status" value="1"/>
</dbReference>
<dbReference type="InterPro" id="IPR019760">
    <property type="entry name" value="DNA-dir_DNA_pol_A_CS"/>
</dbReference>
<dbReference type="InterPro" id="IPR002562">
    <property type="entry name" value="3'-5'_exonuclease_dom"/>
</dbReference>
<dbReference type="PRINTS" id="PR00868">
    <property type="entry name" value="DNAPOLI"/>
</dbReference>
<dbReference type="NCBIfam" id="NF004397">
    <property type="entry name" value="PRK05755.1"/>
    <property type="match status" value="1"/>
</dbReference>
<dbReference type="InterPro" id="IPR036279">
    <property type="entry name" value="5-3_exonuclease_C_sf"/>
</dbReference>